<evidence type="ECO:0000313" key="2">
    <source>
        <dbReference type="Proteomes" id="UP000325105"/>
    </source>
</evidence>
<reference evidence="1 2" key="1">
    <citation type="submission" date="2019-07" db="EMBL/GenBank/DDBJ databases">
        <title>Genomic Encyclopedia of Archaeal and Bacterial Type Strains, Phase II (KMG-II): from individual species to whole genera.</title>
        <authorList>
            <person name="Goeker M."/>
        </authorList>
    </citation>
    <scope>NUCLEOTIDE SEQUENCE [LARGE SCALE GENOMIC DNA]</scope>
    <source>
        <strain evidence="1 2">DSM 18850</strain>
    </source>
</reference>
<gene>
    <name evidence="1" type="ORF">BC792_12248</name>
</gene>
<protein>
    <submittedName>
        <fullName evidence="1">Glycosyl transferase 4-like domain-containing protein</fullName>
    </submittedName>
</protein>
<proteinExistence type="predicted"/>
<name>A0A5S5D565_9SPHI</name>
<organism evidence="1 2">
    <name type="scientific">Sphingobacterium allocomposti</name>
    <dbReference type="NCBI Taxonomy" id="415956"/>
    <lineage>
        <taxon>Bacteria</taxon>
        <taxon>Pseudomonadati</taxon>
        <taxon>Bacteroidota</taxon>
        <taxon>Sphingobacteriia</taxon>
        <taxon>Sphingobacteriales</taxon>
        <taxon>Sphingobacteriaceae</taxon>
        <taxon>Sphingobacterium</taxon>
    </lineage>
</organism>
<dbReference type="Gene3D" id="3.40.50.2000">
    <property type="entry name" value="Glycogen Phosphorylase B"/>
    <property type="match status" value="1"/>
</dbReference>
<dbReference type="AlphaFoldDB" id="A0A5S5D565"/>
<keyword evidence="2" id="KW-1185">Reference proteome</keyword>
<dbReference type="GO" id="GO:0016740">
    <property type="term" value="F:transferase activity"/>
    <property type="evidence" value="ECO:0007669"/>
    <property type="project" value="UniProtKB-KW"/>
</dbReference>
<comment type="caution">
    <text evidence="1">The sequence shown here is derived from an EMBL/GenBank/DDBJ whole genome shotgun (WGS) entry which is preliminary data.</text>
</comment>
<sequence length="368" mass="42456">MKVLFICGALEKGKDGVGDYTRRLAGELIRQGHHATIIAYNDRHIVSEINSEQEDEGTTISVLRLPSILKTREKVRLARSYVRHFQPDWISLQFVIYSFHPKGLPFFLAGQLKQIGEGYRWHIMFHELWLGIDQEASLKHKILGKIQKKILEQLISHLSPKRCHSHADIYVSLLNNIVPRLSKKLPLFSNISKYRGDQCLEIKPGFVNLIMFGSIQPNSSVAEFILDLKKYELQHNLKFQVIFIGKNGVYISDWIKELIKCDILYKQLGECKDYQISSVLQKCHWGITTTPLYQIEKSGSVATLLDHQLPIYVVARKWTPKYMLSRQQPNFIRQFIPGKLNLEFKERNTIASNSLSQVGSSFLADLYE</sequence>
<accession>A0A5S5D565</accession>
<dbReference type="Proteomes" id="UP000325105">
    <property type="component" value="Unassembled WGS sequence"/>
</dbReference>
<dbReference type="RefSeq" id="WP_170250046.1">
    <property type="nucleotide sequence ID" value="NZ_VNHX01000022.1"/>
</dbReference>
<dbReference type="EMBL" id="VNHX01000022">
    <property type="protein sequence ID" value="TYP91081.1"/>
    <property type="molecule type" value="Genomic_DNA"/>
</dbReference>
<keyword evidence="1" id="KW-0808">Transferase</keyword>
<dbReference type="SUPFAM" id="SSF53756">
    <property type="entry name" value="UDP-Glycosyltransferase/glycogen phosphorylase"/>
    <property type="match status" value="1"/>
</dbReference>
<evidence type="ECO:0000313" key="1">
    <source>
        <dbReference type="EMBL" id="TYP91081.1"/>
    </source>
</evidence>